<evidence type="ECO:0000313" key="2">
    <source>
        <dbReference type="EMBL" id="GMR41462.1"/>
    </source>
</evidence>
<dbReference type="InterPro" id="IPR001810">
    <property type="entry name" value="F-box_dom"/>
</dbReference>
<dbReference type="Pfam" id="PF12937">
    <property type="entry name" value="F-box-like"/>
    <property type="match status" value="1"/>
</dbReference>
<dbReference type="EMBL" id="BTRK01000003">
    <property type="protein sequence ID" value="GMR41462.1"/>
    <property type="molecule type" value="Genomic_DNA"/>
</dbReference>
<reference evidence="3" key="1">
    <citation type="submission" date="2022-10" db="EMBL/GenBank/DDBJ databases">
        <title>Genome assembly of Pristionchus species.</title>
        <authorList>
            <person name="Yoshida K."/>
            <person name="Sommer R.J."/>
        </authorList>
    </citation>
    <scope>NUCLEOTIDE SEQUENCE [LARGE SCALE GENOMIC DNA]</scope>
    <source>
        <strain evidence="3">RS5460</strain>
    </source>
</reference>
<dbReference type="SUPFAM" id="SSF81383">
    <property type="entry name" value="F-box domain"/>
    <property type="match status" value="1"/>
</dbReference>
<dbReference type="CDD" id="cd09917">
    <property type="entry name" value="F-box_SF"/>
    <property type="match status" value="1"/>
</dbReference>
<sequence>SNHSLPLRFQNSNQKWFSYKPIEEKPKKNRLYKRNVDFTWFRSIMDQIQVPVPSPQPFLRPVLPPGRFELLPDDIFHLFLPYLPNEDRLSLSLTCKRMRRMERTVGRWKINQFENVHAHSSRDDDDKYEIEVSRIPTPQDFSTFHSLVGSTRKGKKRFYKTIRHAGIFQRANINHLQITDNSIAIDSLRFIFSFTPIKKFTFKVKNARDDDLMKSV</sequence>
<organism evidence="2 3">
    <name type="scientific">Pristionchus mayeri</name>
    <dbReference type="NCBI Taxonomy" id="1317129"/>
    <lineage>
        <taxon>Eukaryota</taxon>
        <taxon>Metazoa</taxon>
        <taxon>Ecdysozoa</taxon>
        <taxon>Nematoda</taxon>
        <taxon>Chromadorea</taxon>
        <taxon>Rhabditida</taxon>
        <taxon>Rhabditina</taxon>
        <taxon>Diplogasteromorpha</taxon>
        <taxon>Diplogasteroidea</taxon>
        <taxon>Neodiplogasteridae</taxon>
        <taxon>Pristionchus</taxon>
    </lineage>
</organism>
<evidence type="ECO:0000313" key="3">
    <source>
        <dbReference type="Proteomes" id="UP001328107"/>
    </source>
</evidence>
<evidence type="ECO:0000259" key="1">
    <source>
        <dbReference type="PROSITE" id="PS50181"/>
    </source>
</evidence>
<feature type="non-terminal residue" evidence="2">
    <location>
        <position position="1"/>
    </location>
</feature>
<accession>A0AAN5CF51</accession>
<dbReference type="PROSITE" id="PS50181">
    <property type="entry name" value="FBOX"/>
    <property type="match status" value="1"/>
</dbReference>
<dbReference type="AlphaFoldDB" id="A0AAN5CF51"/>
<name>A0AAN5CF51_9BILA</name>
<feature type="non-terminal residue" evidence="2">
    <location>
        <position position="216"/>
    </location>
</feature>
<feature type="domain" description="F-box" evidence="1">
    <location>
        <begin position="65"/>
        <end position="111"/>
    </location>
</feature>
<protein>
    <recommendedName>
        <fullName evidence="1">F-box domain-containing protein</fullName>
    </recommendedName>
</protein>
<proteinExistence type="predicted"/>
<dbReference type="InterPro" id="IPR036047">
    <property type="entry name" value="F-box-like_dom_sf"/>
</dbReference>
<keyword evidence="3" id="KW-1185">Reference proteome</keyword>
<comment type="caution">
    <text evidence="2">The sequence shown here is derived from an EMBL/GenBank/DDBJ whole genome shotgun (WGS) entry which is preliminary data.</text>
</comment>
<gene>
    <name evidence="2" type="ORF">PMAYCL1PPCAC_11657</name>
</gene>
<dbReference type="Proteomes" id="UP001328107">
    <property type="component" value="Unassembled WGS sequence"/>
</dbReference>